<dbReference type="EMBL" id="FXUV01000037">
    <property type="protein sequence ID" value="SMQ12919.1"/>
    <property type="molecule type" value="Genomic_DNA"/>
</dbReference>
<dbReference type="EMBL" id="FXUV02000013">
    <property type="protein sequence ID" value="SNB61623.1"/>
    <property type="molecule type" value="Genomic_DNA"/>
</dbReference>
<protein>
    <submittedName>
        <fullName evidence="1">Uncharacterized protein</fullName>
    </submittedName>
</protein>
<reference evidence="1" key="1">
    <citation type="submission" date="2017-05" db="EMBL/GenBank/DDBJ databases">
        <authorList>
            <person name="Song R."/>
            <person name="Chenine A.L."/>
            <person name="Ruprecht R.M."/>
        </authorList>
    </citation>
    <scope>NUCLEOTIDE SEQUENCE</scope>
    <source>
        <strain evidence="1">Kingella_eburonensis</strain>
    </source>
</reference>
<sequence>MVKFLCGMFVGALVSQVMFVENIAQCFNIDLDKQ</sequence>
<dbReference type="AlphaFoldDB" id="A0A238HH71"/>
<evidence type="ECO:0000313" key="2">
    <source>
        <dbReference type="EMBL" id="SNB61623.1"/>
    </source>
</evidence>
<name>A0A238HH71_9NEIS</name>
<dbReference type="Proteomes" id="UP000215450">
    <property type="component" value="Unassembled WGS sequence"/>
</dbReference>
<evidence type="ECO:0000313" key="1">
    <source>
        <dbReference type="EMBL" id="SMQ12919.1"/>
    </source>
</evidence>
<reference evidence="3" key="3">
    <citation type="submission" date="2017-06" db="EMBL/GenBank/DDBJ databases">
        <authorList>
            <person name="Laurent S."/>
        </authorList>
    </citation>
    <scope>NUCLEOTIDE SEQUENCE [LARGE SCALE GENOMIC DNA]</scope>
</reference>
<organism evidence="1">
    <name type="scientific">Kingella negevensis</name>
    <dbReference type="NCBI Taxonomy" id="1522312"/>
    <lineage>
        <taxon>Bacteria</taxon>
        <taxon>Pseudomonadati</taxon>
        <taxon>Pseudomonadota</taxon>
        <taxon>Betaproteobacteria</taxon>
        <taxon>Neisseriales</taxon>
        <taxon>Neisseriaceae</taxon>
        <taxon>Kingella</taxon>
    </lineage>
</organism>
<keyword evidence="3" id="KW-1185">Reference proteome</keyword>
<proteinExistence type="predicted"/>
<accession>A0A238HH71</accession>
<gene>
    <name evidence="2" type="ORF">KEBURONENSIS_00874</name>
    <name evidence="1" type="ORF">KEBURONENSIS_01736</name>
</gene>
<evidence type="ECO:0000313" key="3">
    <source>
        <dbReference type="Proteomes" id="UP000215450"/>
    </source>
</evidence>
<reference evidence="2" key="2">
    <citation type="submission" date="2017-06" db="EMBL/GenBank/DDBJ databases">
        <authorList>
            <person name="Kim H.J."/>
            <person name="Triplett B.A."/>
        </authorList>
    </citation>
    <scope>NUCLEOTIDE SEQUENCE [LARGE SCALE GENOMIC DNA]</scope>
    <source>
        <strain evidence="2">Kingella_eburonensis</strain>
    </source>
</reference>